<name>A0A9E7DJ82_9FIRM</name>
<proteinExistence type="predicted"/>
<reference evidence="2" key="1">
    <citation type="submission" date="2022-04" db="EMBL/GenBank/DDBJ databases">
        <title>Complete genome sequences of Ezakiella coagulans and Fenollaria massiliensis.</title>
        <authorList>
            <person name="France M.T."/>
            <person name="Clifford J."/>
            <person name="Narina S."/>
            <person name="Rutt L."/>
            <person name="Ravel J."/>
        </authorList>
    </citation>
    <scope>NUCLEOTIDE SEQUENCE</scope>
    <source>
        <strain evidence="2">C0061C2</strain>
    </source>
</reference>
<organism evidence="2 3">
    <name type="scientific">Fenollaria massiliensis</name>
    <dbReference type="NCBI Taxonomy" id="938288"/>
    <lineage>
        <taxon>Bacteria</taxon>
        <taxon>Bacillati</taxon>
        <taxon>Bacillota</taxon>
        <taxon>Clostridia</taxon>
        <taxon>Eubacteriales</taxon>
        <taxon>Fenollaria</taxon>
    </lineage>
</organism>
<dbReference type="Proteomes" id="UP000831151">
    <property type="component" value="Chromosome"/>
</dbReference>
<protein>
    <submittedName>
        <fullName evidence="2">Uncharacterized protein</fullName>
    </submittedName>
</protein>
<feature type="transmembrane region" description="Helical" evidence="1">
    <location>
        <begin position="67"/>
        <end position="87"/>
    </location>
</feature>
<sequence>MWFAFGILAVIFAILNLVFAFKGKEAKYFRFMSMALTILTLWVALKEELNLFFIKDLTALEDTAPTLINGLFVCAAGSIIINSVSLFKEKK</sequence>
<evidence type="ECO:0000313" key="3">
    <source>
        <dbReference type="Proteomes" id="UP000831151"/>
    </source>
</evidence>
<dbReference type="KEGG" id="fms:M1R53_00495"/>
<keyword evidence="3" id="KW-1185">Reference proteome</keyword>
<dbReference type="EMBL" id="CP096649">
    <property type="protein sequence ID" value="UQK59178.1"/>
    <property type="molecule type" value="Genomic_DNA"/>
</dbReference>
<keyword evidence="1" id="KW-0812">Transmembrane</keyword>
<keyword evidence="1" id="KW-1133">Transmembrane helix</keyword>
<evidence type="ECO:0000313" key="2">
    <source>
        <dbReference type="EMBL" id="UQK59178.1"/>
    </source>
</evidence>
<evidence type="ECO:0000256" key="1">
    <source>
        <dbReference type="SAM" id="Phobius"/>
    </source>
</evidence>
<accession>A0A9E7DJ82</accession>
<keyword evidence="1" id="KW-0472">Membrane</keyword>
<dbReference type="RefSeq" id="WP_249242686.1">
    <property type="nucleotide sequence ID" value="NZ_CP096649.1"/>
</dbReference>
<gene>
    <name evidence="2" type="ORF">M1R53_00495</name>
</gene>
<dbReference type="AlphaFoldDB" id="A0A9E7DJ82"/>